<dbReference type="HAMAP" id="MF_00994">
    <property type="entry name" value="LPS_assembly_LapB"/>
    <property type="match status" value="1"/>
</dbReference>
<dbReference type="NCBIfam" id="NF008757">
    <property type="entry name" value="PRK11788.1-5"/>
    <property type="match status" value="1"/>
</dbReference>
<dbReference type="InterPro" id="IPR011990">
    <property type="entry name" value="TPR-like_helical_dom_sf"/>
</dbReference>
<organism evidence="5">
    <name type="scientific">uncultured organism</name>
    <dbReference type="NCBI Taxonomy" id="155900"/>
    <lineage>
        <taxon>unclassified sequences</taxon>
        <taxon>environmental samples</taxon>
    </lineage>
</organism>
<gene>
    <name evidence="5" type="primary">lapB_3</name>
    <name evidence="5" type="ORF">KBTEX_02393</name>
</gene>
<dbReference type="InterPro" id="IPR019734">
    <property type="entry name" value="TPR_rpt"/>
</dbReference>
<name>A0A5B8REX2_9ZZZZ</name>
<keyword evidence="1" id="KW-0479">Metal-binding</keyword>
<dbReference type="SUPFAM" id="SSF48452">
    <property type="entry name" value="TPR-like"/>
    <property type="match status" value="1"/>
</dbReference>
<evidence type="ECO:0000259" key="4">
    <source>
        <dbReference type="Pfam" id="PF18073"/>
    </source>
</evidence>
<sequence length="391" mass="44862">MLELLWLLLPVAALSGWVIGRRDAGGGQRGRRASFSPEYFRGLNFLLNEQPDKAIEVFTRMVEVDSDTVETHLALGNLFRRRGEVDRAIRIHQNLIARPSLERGQHAYAMLELAKDYMSAGLLDRAEAIFGEVAELDDHAVTALRHLLDIYQQEREWEEAVRVAQRLARVTGEDLGGRCAQFCCEQAEEAMRRGDSDDEVRGLLKRALGFDPTCVRANMLRGDLERSRGHVRAAARAYRHVQNQDLDYLPEVLPPLEACYRELGQLNRFRRFLYRTMHAYDGASVVMKLSELIAEAEGRQAAVEFMASQLRRRPSVRGLNRLIELNIDDEDPDRRRQRDLRVLHQLFQALIGDRQPYRCERCGFAARQLHWQCPSCRAWSTIKPVKGLQGE</sequence>
<dbReference type="Pfam" id="PF18073">
    <property type="entry name" value="Zn_ribbon_LapB"/>
    <property type="match status" value="1"/>
</dbReference>
<dbReference type="EMBL" id="MN079123">
    <property type="protein sequence ID" value="QEA06064.1"/>
    <property type="molecule type" value="Genomic_DNA"/>
</dbReference>
<accession>A0A5B8REX2</accession>
<feature type="domain" description="LapB rubredoxin metal binding" evidence="4">
    <location>
        <begin position="357"/>
        <end position="384"/>
    </location>
</feature>
<dbReference type="GO" id="GO:0008653">
    <property type="term" value="P:lipopolysaccharide metabolic process"/>
    <property type="evidence" value="ECO:0007669"/>
    <property type="project" value="InterPro"/>
</dbReference>
<dbReference type="Pfam" id="PF13432">
    <property type="entry name" value="TPR_16"/>
    <property type="match status" value="1"/>
</dbReference>
<dbReference type="InterPro" id="IPR041166">
    <property type="entry name" value="Rubredoxin_2"/>
</dbReference>
<dbReference type="Pfam" id="PF13176">
    <property type="entry name" value="TPR_7"/>
    <property type="match status" value="1"/>
</dbReference>
<evidence type="ECO:0000256" key="3">
    <source>
        <dbReference type="ARBA" id="ARBA00022803"/>
    </source>
</evidence>
<dbReference type="AlphaFoldDB" id="A0A5B8REX2"/>
<evidence type="ECO:0000256" key="1">
    <source>
        <dbReference type="ARBA" id="ARBA00022723"/>
    </source>
</evidence>
<dbReference type="GO" id="GO:0046872">
    <property type="term" value="F:metal ion binding"/>
    <property type="evidence" value="ECO:0007669"/>
    <property type="project" value="UniProtKB-KW"/>
</dbReference>
<keyword evidence="2" id="KW-0677">Repeat</keyword>
<dbReference type="Gene3D" id="1.25.40.10">
    <property type="entry name" value="Tetratricopeptide repeat domain"/>
    <property type="match status" value="1"/>
</dbReference>
<keyword evidence="3" id="KW-0802">TPR repeat</keyword>
<dbReference type="InterPro" id="IPR030865">
    <property type="entry name" value="LapB"/>
</dbReference>
<evidence type="ECO:0000313" key="5">
    <source>
        <dbReference type="EMBL" id="QEA06064.1"/>
    </source>
</evidence>
<dbReference type="PANTHER" id="PTHR45586">
    <property type="entry name" value="TPR REPEAT-CONTAINING PROTEIN PA4667"/>
    <property type="match status" value="1"/>
</dbReference>
<dbReference type="InterPro" id="IPR051012">
    <property type="entry name" value="CellSynth/LPSAsmb/PSIAsmb"/>
</dbReference>
<evidence type="ECO:0000256" key="2">
    <source>
        <dbReference type="ARBA" id="ARBA00022737"/>
    </source>
</evidence>
<protein>
    <submittedName>
        <fullName evidence="5">Lipopolysaccharide assembly protein B</fullName>
    </submittedName>
</protein>
<dbReference type="PANTHER" id="PTHR45586:SF1">
    <property type="entry name" value="LIPOPOLYSACCHARIDE ASSEMBLY PROTEIN B"/>
    <property type="match status" value="1"/>
</dbReference>
<proteinExistence type="inferred from homology"/>
<reference evidence="5" key="1">
    <citation type="submission" date="2019-06" db="EMBL/GenBank/DDBJ databases">
        <authorList>
            <person name="Murdoch R.W."/>
            <person name="Fathepure B."/>
        </authorList>
    </citation>
    <scope>NUCLEOTIDE SEQUENCE</scope>
</reference>